<protein>
    <submittedName>
        <fullName evidence="3">Co-chaperone-curved DNA binding protein A</fullName>
    </submittedName>
    <submittedName>
        <fullName evidence="4">DnaJ family protein</fullName>
    </submittedName>
</protein>
<keyword evidence="5" id="KW-1185">Reference proteome</keyword>
<dbReference type="PROSITE" id="PS50076">
    <property type="entry name" value="DNAJ_2"/>
    <property type="match status" value="1"/>
</dbReference>
<dbReference type="GO" id="GO:0042026">
    <property type="term" value="P:protein refolding"/>
    <property type="evidence" value="ECO:0007669"/>
    <property type="project" value="TreeGrafter"/>
</dbReference>
<dbReference type="InterPro" id="IPR008971">
    <property type="entry name" value="HSP40/DnaJ_pept-bd"/>
</dbReference>
<feature type="domain" description="J" evidence="2">
    <location>
        <begin position="4"/>
        <end position="68"/>
    </location>
</feature>
<evidence type="ECO:0000313" key="6">
    <source>
        <dbReference type="Proteomes" id="UP000264693"/>
    </source>
</evidence>
<dbReference type="EMBL" id="NXAO01000033">
    <property type="protein sequence ID" value="PHO15225.1"/>
    <property type="molecule type" value="Genomic_DNA"/>
</dbReference>
<dbReference type="Pfam" id="PF00226">
    <property type="entry name" value="DnaJ"/>
    <property type="match status" value="1"/>
</dbReference>
<dbReference type="InterPro" id="IPR002939">
    <property type="entry name" value="DnaJ_C"/>
</dbReference>
<dbReference type="CDD" id="cd06257">
    <property type="entry name" value="DnaJ"/>
    <property type="match status" value="1"/>
</dbReference>
<dbReference type="Proteomes" id="UP000224740">
    <property type="component" value="Unassembled WGS sequence"/>
</dbReference>
<dbReference type="SMART" id="SM00271">
    <property type="entry name" value="DnaJ"/>
    <property type="match status" value="1"/>
</dbReference>
<evidence type="ECO:0000259" key="2">
    <source>
        <dbReference type="PROSITE" id="PS50076"/>
    </source>
</evidence>
<dbReference type="EMBL" id="CP032101">
    <property type="protein sequence ID" value="AXX87356.1"/>
    <property type="molecule type" value="Genomic_DNA"/>
</dbReference>
<keyword evidence="1" id="KW-0143">Chaperone</keyword>
<dbReference type="GO" id="GO:0051082">
    <property type="term" value="F:unfolded protein binding"/>
    <property type="evidence" value="ECO:0007669"/>
    <property type="project" value="InterPro"/>
</dbReference>
<organism evidence="3 6">
    <name type="scientific">Malaciobacter marinus</name>
    <dbReference type="NCBI Taxonomy" id="505249"/>
    <lineage>
        <taxon>Bacteria</taxon>
        <taxon>Pseudomonadati</taxon>
        <taxon>Campylobacterota</taxon>
        <taxon>Epsilonproteobacteria</taxon>
        <taxon>Campylobacterales</taxon>
        <taxon>Arcobacteraceae</taxon>
        <taxon>Malaciobacter</taxon>
    </lineage>
</organism>
<sequence length="297" mass="33084">MAKSLYETLETNENASVDEIKKAYRRLARKYHPDVNKDPKAEEKFKEINAAYEVLSDQEKKQQYDQFGDSMFGGQNFHDFARGQAGSGIDLDEILRQMFGQQGGFGGASGFSSAFGQGGFSNSGFGGYEEPDLDMNAQITIAFDTSILGGKQHISLNNDSFDIKIPEGIKDGQKIRAKGKGKALGSQRGDLIIKINVASSPEYEREEDTLTKSFDIPLSTALFGGKIEIKTIHKTITLKIPENTKQNQKFRVKELGVFNRKTGKRGDLHLKANIKLPKVQELDEDLIELLKEKLPKE</sequence>
<dbReference type="GO" id="GO:0005737">
    <property type="term" value="C:cytoplasm"/>
    <property type="evidence" value="ECO:0007669"/>
    <property type="project" value="TreeGrafter"/>
</dbReference>
<dbReference type="Pfam" id="PF01556">
    <property type="entry name" value="DnaJ_C"/>
    <property type="match status" value="1"/>
</dbReference>
<reference evidence="3 6" key="3">
    <citation type="submission" date="2018-08" db="EMBL/GenBank/DDBJ databases">
        <title>Complete genome of the Arcobacter marinus type strain JCM 15502.</title>
        <authorList>
            <person name="Miller W.G."/>
            <person name="Yee E."/>
            <person name="Huynh S."/>
            <person name="Parker C.T."/>
        </authorList>
    </citation>
    <scope>NUCLEOTIDE SEQUENCE [LARGE SCALE GENOMIC DNA]</scope>
    <source>
        <strain evidence="3 6">JCM 15502</strain>
    </source>
</reference>
<name>A0A347TL78_9BACT</name>
<reference evidence="5" key="1">
    <citation type="submission" date="2017-09" db="EMBL/GenBank/DDBJ databases">
        <title>Arcobacter canalis sp. nov., a new species isolated from a water canal contaminated with urban sewage.</title>
        <authorList>
            <person name="Perez-Cataluna A."/>
            <person name="Salas-Masso N."/>
            <person name="Figueras M.J."/>
        </authorList>
    </citation>
    <scope>NUCLEOTIDE SEQUENCE [LARGE SCALE GENOMIC DNA]</scope>
    <source>
        <strain evidence="5">CECT 7727</strain>
    </source>
</reference>
<dbReference type="Gene3D" id="1.10.287.110">
    <property type="entry name" value="DnaJ domain"/>
    <property type="match status" value="1"/>
</dbReference>
<dbReference type="PANTHER" id="PTHR43096">
    <property type="entry name" value="DNAJ HOMOLOG 1, MITOCHONDRIAL-RELATED"/>
    <property type="match status" value="1"/>
</dbReference>
<proteinExistence type="predicted"/>
<evidence type="ECO:0000313" key="4">
    <source>
        <dbReference type="EMBL" id="PHO15225.1"/>
    </source>
</evidence>
<dbReference type="Proteomes" id="UP000264693">
    <property type="component" value="Chromosome"/>
</dbReference>
<dbReference type="SUPFAM" id="SSF49493">
    <property type="entry name" value="HSP40/DnaJ peptide-binding domain"/>
    <property type="match status" value="2"/>
</dbReference>
<dbReference type="PROSITE" id="PS00636">
    <property type="entry name" value="DNAJ_1"/>
    <property type="match status" value="1"/>
</dbReference>
<dbReference type="RefSeq" id="WP_099311201.1">
    <property type="nucleotide sequence ID" value="NZ_CP032101.1"/>
</dbReference>
<dbReference type="InterPro" id="IPR001623">
    <property type="entry name" value="DnaJ_domain"/>
</dbReference>
<gene>
    <name evidence="3" type="primary">cbpA</name>
    <name evidence="3" type="ORF">AMRN_1624</name>
    <name evidence="4" type="ORF">CPH92_07950</name>
</gene>
<dbReference type="AlphaFoldDB" id="A0A347TL78"/>
<reference evidence="4" key="2">
    <citation type="submission" date="2017-09" db="EMBL/GenBank/DDBJ databases">
        <authorList>
            <person name="Perez-Cataluna A."/>
            <person name="Figueras M.J."/>
            <person name="Salas-Masso N."/>
        </authorList>
    </citation>
    <scope>NUCLEOTIDE SEQUENCE</scope>
    <source>
        <strain evidence="4">CECT 7727</strain>
    </source>
</reference>
<dbReference type="KEGG" id="amar:AMRN_1624"/>
<dbReference type="CDD" id="cd10747">
    <property type="entry name" value="DnaJ_C"/>
    <property type="match status" value="1"/>
</dbReference>
<dbReference type="InterPro" id="IPR018253">
    <property type="entry name" value="DnaJ_domain_CS"/>
</dbReference>
<accession>A0A347TL78</accession>
<dbReference type="PRINTS" id="PR00625">
    <property type="entry name" value="JDOMAIN"/>
</dbReference>
<dbReference type="InterPro" id="IPR036869">
    <property type="entry name" value="J_dom_sf"/>
</dbReference>
<evidence type="ECO:0000313" key="3">
    <source>
        <dbReference type="EMBL" id="AXX87356.1"/>
    </source>
</evidence>
<dbReference type="SUPFAM" id="SSF46565">
    <property type="entry name" value="Chaperone J-domain"/>
    <property type="match status" value="1"/>
</dbReference>
<dbReference type="Gene3D" id="2.60.260.20">
    <property type="entry name" value="Urease metallochaperone UreE, N-terminal domain"/>
    <property type="match status" value="2"/>
</dbReference>
<evidence type="ECO:0000313" key="5">
    <source>
        <dbReference type="Proteomes" id="UP000224740"/>
    </source>
</evidence>
<evidence type="ECO:0000256" key="1">
    <source>
        <dbReference type="ARBA" id="ARBA00023186"/>
    </source>
</evidence>
<dbReference type="PANTHER" id="PTHR43096:SF52">
    <property type="entry name" value="DNAJ HOMOLOG 1, MITOCHONDRIAL-RELATED"/>
    <property type="match status" value="1"/>
</dbReference>